<sequence>MNKLSVLGRKGEMTQIYDEQGRAVPATAVDVGDCVVVGLRTGKKHGYEALQLGMGRANPRRLKKPHAGICRKAGVEPVAILREVRIESSAEYRPGQKLGPEVFSVGDKVDVTGTTRGRGFSGGVRRWGWHGGPKTHGSMTHRRVGSAGAGTTPGRILPGRTMPGHYGVERVTIRRLRVVKVEPESGRVYVNGAIPGHSGSLVVVRKRA</sequence>
<evidence type="ECO:0000256" key="7">
    <source>
        <dbReference type="HAMAP-Rule" id="MF_01325"/>
    </source>
</evidence>
<keyword evidence="3 7" id="KW-0694">RNA-binding</keyword>
<keyword evidence="5 7" id="KW-0687">Ribonucleoprotein</keyword>
<dbReference type="InterPro" id="IPR019927">
    <property type="entry name" value="Ribosomal_uL3_bac/org-type"/>
</dbReference>
<dbReference type="EMBL" id="DSBX01000302">
    <property type="protein sequence ID" value="HDR00191.1"/>
    <property type="molecule type" value="Genomic_DNA"/>
</dbReference>
<accession>A0A7V0XG08</accession>
<evidence type="ECO:0000313" key="11">
    <source>
        <dbReference type="EMBL" id="HDR00191.1"/>
    </source>
</evidence>
<keyword evidence="2 7" id="KW-0699">rRNA-binding</keyword>
<keyword evidence="4 7" id="KW-0689">Ribosomal protein</keyword>
<dbReference type="InterPro" id="IPR019926">
    <property type="entry name" value="Ribosomal_uL3_CS"/>
</dbReference>
<evidence type="ECO:0000256" key="6">
    <source>
        <dbReference type="ARBA" id="ARBA00035243"/>
    </source>
</evidence>
<evidence type="ECO:0000256" key="8">
    <source>
        <dbReference type="RuleBase" id="RU003905"/>
    </source>
</evidence>
<comment type="subunit">
    <text evidence="7 9">Part of the 50S ribosomal subunit. Forms a cluster with proteins L14 and L19.</text>
</comment>
<evidence type="ECO:0000256" key="2">
    <source>
        <dbReference type="ARBA" id="ARBA00022730"/>
    </source>
</evidence>
<dbReference type="InterPro" id="IPR009000">
    <property type="entry name" value="Transl_B-barrel_sf"/>
</dbReference>
<dbReference type="PANTHER" id="PTHR11229">
    <property type="entry name" value="50S RIBOSOMAL PROTEIN L3"/>
    <property type="match status" value="1"/>
</dbReference>
<gene>
    <name evidence="7" type="primary">rplC</name>
    <name evidence="11" type="ORF">ENN51_07915</name>
</gene>
<comment type="function">
    <text evidence="7 9">One of the primary rRNA binding proteins, it binds directly near the 3'-end of the 23S rRNA, where it nucleates assembly of the 50S subunit.</text>
</comment>
<feature type="region of interest" description="Disordered" evidence="10">
    <location>
        <begin position="125"/>
        <end position="163"/>
    </location>
</feature>
<dbReference type="PROSITE" id="PS00474">
    <property type="entry name" value="RIBOSOMAL_L3"/>
    <property type="match status" value="1"/>
</dbReference>
<dbReference type="Proteomes" id="UP000885672">
    <property type="component" value="Unassembled WGS sequence"/>
</dbReference>
<proteinExistence type="inferred from homology"/>
<dbReference type="PANTHER" id="PTHR11229:SF16">
    <property type="entry name" value="LARGE RIBOSOMAL SUBUNIT PROTEIN UL3C"/>
    <property type="match status" value="1"/>
</dbReference>
<reference evidence="11" key="1">
    <citation type="journal article" date="2020" name="mSystems">
        <title>Genome- and Community-Level Interaction Insights into Carbon Utilization and Element Cycling Functions of Hydrothermarchaeota in Hydrothermal Sediment.</title>
        <authorList>
            <person name="Zhou Z."/>
            <person name="Liu Y."/>
            <person name="Xu W."/>
            <person name="Pan J."/>
            <person name="Luo Z.H."/>
            <person name="Li M."/>
        </authorList>
    </citation>
    <scope>NUCLEOTIDE SEQUENCE [LARGE SCALE GENOMIC DNA]</scope>
    <source>
        <strain evidence="11">SpSt-1182</strain>
    </source>
</reference>
<evidence type="ECO:0000256" key="4">
    <source>
        <dbReference type="ARBA" id="ARBA00022980"/>
    </source>
</evidence>
<dbReference type="InterPro" id="IPR000597">
    <property type="entry name" value="Ribosomal_uL3"/>
</dbReference>
<dbReference type="FunFam" id="2.40.30.10:FF:000004">
    <property type="entry name" value="50S ribosomal protein L3"/>
    <property type="match status" value="1"/>
</dbReference>
<dbReference type="GO" id="GO:0006412">
    <property type="term" value="P:translation"/>
    <property type="evidence" value="ECO:0007669"/>
    <property type="project" value="UniProtKB-UniRule"/>
</dbReference>
<evidence type="ECO:0000256" key="5">
    <source>
        <dbReference type="ARBA" id="ARBA00023274"/>
    </source>
</evidence>
<dbReference type="Gene3D" id="2.40.30.10">
    <property type="entry name" value="Translation factors"/>
    <property type="match status" value="1"/>
</dbReference>
<dbReference type="GO" id="GO:0003735">
    <property type="term" value="F:structural constituent of ribosome"/>
    <property type="evidence" value="ECO:0007669"/>
    <property type="project" value="UniProtKB-UniRule"/>
</dbReference>
<dbReference type="NCBIfam" id="TIGR03625">
    <property type="entry name" value="L3_bact"/>
    <property type="match status" value="1"/>
</dbReference>
<evidence type="ECO:0000256" key="10">
    <source>
        <dbReference type="SAM" id="MobiDB-lite"/>
    </source>
</evidence>
<organism evidence="11">
    <name type="scientific">candidate division WOR-3 bacterium</name>
    <dbReference type="NCBI Taxonomy" id="2052148"/>
    <lineage>
        <taxon>Bacteria</taxon>
        <taxon>Bacteria division WOR-3</taxon>
    </lineage>
</organism>
<evidence type="ECO:0000256" key="9">
    <source>
        <dbReference type="RuleBase" id="RU003906"/>
    </source>
</evidence>
<evidence type="ECO:0000256" key="1">
    <source>
        <dbReference type="ARBA" id="ARBA00006540"/>
    </source>
</evidence>
<evidence type="ECO:0000256" key="3">
    <source>
        <dbReference type="ARBA" id="ARBA00022884"/>
    </source>
</evidence>
<dbReference type="Pfam" id="PF00297">
    <property type="entry name" value="Ribosomal_L3"/>
    <property type="match status" value="1"/>
</dbReference>
<dbReference type="HAMAP" id="MF_01325_B">
    <property type="entry name" value="Ribosomal_uL3_B"/>
    <property type="match status" value="1"/>
</dbReference>
<protein>
    <recommendedName>
        <fullName evidence="6 7">Large ribosomal subunit protein uL3</fullName>
    </recommendedName>
</protein>
<comment type="caution">
    <text evidence="11">The sequence shown here is derived from an EMBL/GenBank/DDBJ whole genome shotgun (WGS) entry which is preliminary data.</text>
</comment>
<dbReference type="Gene3D" id="3.30.160.810">
    <property type="match status" value="1"/>
</dbReference>
<comment type="similarity">
    <text evidence="1 7 8">Belongs to the universal ribosomal protein uL3 family.</text>
</comment>
<dbReference type="GO" id="GO:0022625">
    <property type="term" value="C:cytosolic large ribosomal subunit"/>
    <property type="evidence" value="ECO:0007669"/>
    <property type="project" value="TreeGrafter"/>
</dbReference>
<name>A0A7V0XG08_UNCW3</name>
<dbReference type="SUPFAM" id="SSF50447">
    <property type="entry name" value="Translation proteins"/>
    <property type="match status" value="1"/>
</dbReference>
<dbReference type="FunFam" id="3.30.160.810:FF:000001">
    <property type="entry name" value="50S ribosomal protein L3"/>
    <property type="match status" value="1"/>
</dbReference>
<dbReference type="GO" id="GO:0019843">
    <property type="term" value="F:rRNA binding"/>
    <property type="evidence" value="ECO:0007669"/>
    <property type="project" value="UniProtKB-UniRule"/>
</dbReference>
<dbReference type="AlphaFoldDB" id="A0A7V0XG08"/>